<dbReference type="PANTHER" id="PTHR46233:SF3">
    <property type="entry name" value="HYDROXYACYLGLUTATHIONE HYDROLASE GLOC"/>
    <property type="match status" value="1"/>
</dbReference>
<name>A0A1S2M6E4_9BACI</name>
<evidence type="ECO:0000259" key="5">
    <source>
        <dbReference type="SMART" id="SM00849"/>
    </source>
</evidence>
<gene>
    <name evidence="6" type="ORF">BKP45_09390</name>
</gene>
<dbReference type="SUPFAM" id="SSF56281">
    <property type="entry name" value="Metallo-hydrolase/oxidoreductase"/>
    <property type="match status" value="1"/>
</dbReference>
<evidence type="ECO:0000256" key="3">
    <source>
        <dbReference type="ARBA" id="ARBA00022801"/>
    </source>
</evidence>
<dbReference type="CDD" id="cd06262">
    <property type="entry name" value="metallo-hydrolase-like_MBL-fold"/>
    <property type="match status" value="1"/>
</dbReference>
<protein>
    <recommendedName>
        <fullName evidence="5">Metallo-beta-lactamase domain-containing protein</fullName>
    </recommendedName>
</protein>
<comment type="caution">
    <text evidence="6">The sequence shown here is derived from an EMBL/GenBank/DDBJ whole genome shotgun (WGS) entry which is preliminary data.</text>
</comment>
<dbReference type="InterPro" id="IPR001279">
    <property type="entry name" value="Metallo-B-lactamas"/>
</dbReference>
<dbReference type="STRING" id="472963.BKP45_09390"/>
<evidence type="ECO:0000256" key="4">
    <source>
        <dbReference type="ARBA" id="ARBA00022833"/>
    </source>
</evidence>
<dbReference type="EMBL" id="MLQS01000014">
    <property type="protein sequence ID" value="OIJ20271.1"/>
    <property type="molecule type" value="Genomic_DNA"/>
</dbReference>
<evidence type="ECO:0000313" key="7">
    <source>
        <dbReference type="Proteomes" id="UP000180057"/>
    </source>
</evidence>
<dbReference type="InterPro" id="IPR051453">
    <property type="entry name" value="MBL_Glyoxalase_II"/>
</dbReference>
<organism evidence="6 7">
    <name type="scientific">Anaerobacillus alkalidiazotrophicus</name>
    <dbReference type="NCBI Taxonomy" id="472963"/>
    <lineage>
        <taxon>Bacteria</taxon>
        <taxon>Bacillati</taxon>
        <taxon>Bacillota</taxon>
        <taxon>Bacilli</taxon>
        <taxon>Bacillales</taxon>
        <taxon>Bacillaceae</taxon>
        <taxon>Anaerobacillus</taxon>
    </lineage>
</organism>
<evidence type="ECO:0000256" key="1">
    <source>
        <dbReference type="ARBA" id="ARBA00001947"/>
    </source>
</evidence>
<dbReference type="InterPro" id="IPR036866">
    <property type="entry name" value="RibonucZ/Hydroxyglut_hydro"/>
</dbReference>
<dbReference type="OrthoDB" id="9802248at2"/>
<accession>A0A1S2M6E4</accession>
<dbReference type="GO" id="GO:0046872">
    <property type="term" value="F:metal ion binding"/>
    <property type="evidence" value="ECO:0007669"/>
    <property type="project" value="UniProtKB-KW"/>
</dbReference>
<dbReference type="Proteomes" id="UP000180057">
    <property type="component" value="Unassembled WGS sequence"/>
</dbReference>
<dbReference type="PANTHER" id="PTHR46233">
    <property type="entry name" value="HYDROXYACYLGLUTATHIONE HYDROLASE GLOC"/>
    <property type="match status" value="1"/>
</dbReference>
<reference evidence="6 7" key="1">
    <citation type="submission" date="2016-10" db="EMBL/GenBank/DDBJ databases">
        <title>Draft genome sequences of four alkaliphilic bacteria belonging to the Anaerobacillus genus.</title>
        <authorList>
            <person name="Bassil N.M."/>
            <person name="Lloyd J.R."/>
        </authorList>
    </citation>
    <scope>NUCLEOTIDE SEQUENCE [LARGE SCALE GENOMIC DNA]</scope>
    <source>
        <strain evidence="6 7">DSM 22531</strain>
    </source>
</reference>
<dbReference type="RefSeq" id="WP_071389441.1">
    <property type="nucleotide sequence ID" value="NZ_MLQS01000014.1"/>
</dbReference>
<dbReference type="GO" id="GO:0016787">
    <property type="term" value="F:hydrolase activity"/>
    <property type="evidence" value="ECO:0007669"/>
    <property type="project" value="UniProtKB-KW"/>
</dbReference>
<comment type="cofactor">
    <cofactor evidence="1">
        <name>Zn(2+)</name>
        <dbReference type="ChEBI" id="CHEBI:29105"/>
    </cofactor>
</comment>
<dbReference type="Gene3D" id="3.60.15.10">
    <property type="entry name" value="Ribonuclease Z/Hydroxyacylglutathione hydrolase-like"/>
    <property type="match status" value="1"/>
</dbReference>
<keyword evidence="2" id="KW-0479">Metal-binding</keyword>
<dbReference type="SMART" id="SM00849">
    <property type="entry name" value="Lactamase_B"/>
    <property type="match status" value="1"/>
</dbReference>
<keyword evidence="7" id="KW-1185">Reference proteome</keyword>
<keyword evidence="3" id="KW-0378">Hydrolase</keyword>
<dbReference type="Pfam" id="PF00753">
    <property type="entry name" value="Lactamase_B"/>
    <property type="match status" value="1"/>
</dbReference>
<keyword evidence="4" id="KW-0862">Zinc</keyword>
<dbReference type="AlphaFoldDB" id="A0A1S2M6E4"/>
<proteinExistence type="predicted"/>
<evidence type="ECO:0000256" key="2">
    <source>
        <dbReference type="ARBA" id="ARBA00022723"/>
    </source>
</evidence>
<sequence>MEWKQIPLGPLQTNAYVLYNENKEAIIFDPGGEGTKLNTLLEAEGLSPKAILLTHAHFDHIGAVDDVRDFWKIPVYIHKKEKDWLTDSKKNGSTLFLGGSNAVKVNAADFLIKEEGRLEIGSFSFEVFETPGHSPGSVSYYLKEIEIVFSGDVLFAGGIGRTDLPGGSYDVLMDSINNKLMELPEQTTVASGHGPLTRIGIEMNSNPYISGR</sequence>
<evidence type="ECO:0000313" key="6">
    <source>
        <dbReference type="EMBL" id="OIJ20271.1"/>
    </source>
</evidence>
<feature type="domain" description="Metallo-beta-lactamase" evidence="5">
    <location>
        <begin position="12"/>
        <end position="193"/>
    </location>
</feature>